<accession>A0AAD7MD79</accession>
<dbReference type="EMBL" id="JARKIB010000385">
    <property type="protein sequence ID" value="KAJ7711817.1"/>
    <property type="molecule type" value="Genomic_DNA"/>
</dbReference>
<evidence type="ECO:0000256" key="1">
    <source>
        <dbReference type="SAM" id="MobiDB-lite"/>
    </source>
</evidence>
<organism evidence="2 3">
    <name type="scientific">Mycena metata</name>
    <dbReference type="NCBI Taxonomy" id="1033252"/>
    <lineage>
        <taxon>Eukaryota</taxon>
        <taxon>Fungi</taxon>
        <taxon>Dikarya</taxon>
        <taxon>Basidiomycota</taxon>
        <taxon>Agaricomycotina</taxon>
        <taxon>Agaricomycetes</taxon>
        <taxon>Agaricomycetidae</taxon>
        <taxon>Agaricales</taxon>
        <taxon>Marasmiineae</taxon>
        <taxon>Mycenaceae</taxon>
        <taxon>Mycena</taxon>
    </lineage>
</organism>
<gene>
    <name evidence="2" type="ORF">B0H16DRAFT_1744820</name>
</gene>
<sequence length="682" mass="77718">MEKSNADVQRAVHELALQTEQAGRESRHLEWKLSGGNNTTSSSHWDESHPKVKHALEQDRESTTEAFRIKWSRLFEVEHQVLQDKVLEKDRLIAQLGHLKELAPNRDFSVQLQISVDEGVKVNLEQYDRTVAQEVKDAMDHKVDEFQRCKSALRRQLEIDTLEWSRHVADLEIRLQTVKAKLDQQSRSALDGTSLLRPSNRLMENLTRLKNDYIPDPRLHVEQQSPSSSTAAAPAVPSSFEVACPSAQQQQVIGNFSTLSSRSLPIPISRPNFPKPILDFNPRQPAQGFPAGLRFGDVSRSPIDAQRTSVSRSAEVRMEAEGPTPPPQSGHGGIGRNSSTGIQRGLSSVSGQKSLPDTVPVQPFRSSEFLVSRKEQNRDKLLNPVKKAIRVLTQELLGIKHDNLVSKAVQNGHFTTLGEATAYANQAGGAVQPTLHPFRPCWEDLKGTWNLTLQDLFVEHFMQKHPQYSQHEVYVRKHFEQRLETLRGAIMVQIRQIDQPDLREETASNNRRTERRRTLFHRRKTWAEHNLETFVQSDGHDTIQLLLEMLKLLGTDGMSSDESDTDLERPCTVVGKGWRCPDVVRLLKWIDLRRPKHTVYGERKPGNAPHRRLRLPYGKAPKTLRRPIANLPENFYDRIWYQGLSSGQKTRLGATEEQALPLYILTWPKESLPKNVDDQDEY</sequence>
<evidence type="ECO:0000313" key="3">
    <source>
        <dbReference type="Proteomes" id="UP001215598"/>
    </source>
</evidence>
<feature type="region of interest" description="Disordered" evidence="1">
    <location>
        <begin position="275"/>
        <end position="360"/>
    </location>
</feature>
<proteinExistence type="predicted"/>
<dbReference type="AlphaFoldDB" id="A0AAD7MD79"/>
<feature type="compositionally biased region" description="Polar residues" evidence="1">
    <location>
        <begin position="336"/>
        <end position="355"/>
    </location>
</feature>
<dbReference type="Proteomes" id="UP001215598">
    <property type="component" value="Unassembled WGS sequence"/>
</dbReference>
<protein>
    <submittedName>
        <fullName evidence="2">Uncharacterized protein</fullName>
    </submittedName>
</protein>
<keyword evidence="3" id="KW-1185">Reference proteome</keyword>
<reference evidence="2" key="1">
    <citation type="submission" date="2023-03" db="EMBL/GenBank/DDBJ databases">
        <title>Massive genome expansion in bonnet fungi (Mycena s.s.) driven by repeated elements and novel gene families across ecological guilds.</title>
        <authorList>
            <consortium name="Lawrence Berkeley National Laboratory"/>
            <person name="Harder C.B."/>
            <person name="Miyauchi S."/>
            <person name="Viragh M."/>
            <person name="Kuo A."/>
            <person name="Thoen E."/>
            <person name="Andreopoulos B."/>
            <person name="Lu D."/>
            <person name="Skrede I."/>
            <person name="Drula E."/>
            <person name="Henrissat B."/>
            <person name="Morin E."/>
            <person name="Kohler A."/>
            <person name="Barry K."/>
            <person name="LaButti K."/>
            <person name="Morin E."/>
            <person name="Salamov A."/>
            <person name="Lipzen A."/>
            <person name="Mereny Z."/>
            <person name="Hegedus B."/>
            <person name="Baldrian P."/>
            <person name="Stursova M."/>
            <person name="Weitz H."/>
            <person name="Taylor A."/>
            <person name="Grigoriev I.V."/>
            <person name="Nagy L.G."/>
            <person name="Martin F."/>
            <person name="Kauserud H."/>
        </authorList>
    </citation>
    <scope>NUCLEOTIDE SEQUENCE</scope>
    <source>
        <strain evidence="2">CBHHK182m</strain>
    </source>
</reference>
<evidence type="ECO:0000313" key="2">
    <source>
        <dbReference type="EMBL" id="KAJ7711817.1"/>
    </source>
</evidence>
<feature type="compositionally biased region" description="Basic and acidic residues" evidence="1">
    <location>
        <begin position="22"/>
        <end position="31"/>
    </location>
</feature>
<comment type="caution">
    <text evidence="2">The sequence shown here is derived from an EMBL/GenBank/DDBJ whole genome shotgun (WGS) entry which is preliminary data.</text>
</comment>
<feature type="region of interest" description="Disordered" evidence="1">
    <location>
        <begin position="17"/>
        <end position="49"/>
    </location>
</feature>
<name>A0AAD7MD79_9AGAR</name>